<dbReference type="SUPFAM" id="SSF52833">
    <property type="entry name" value="Thioredoxin-like"/>
    <property type="match status" value="1"/>
</dbReference>
<dbReference type="VEuPathDB" id="TrichDB:TRFO_32146"/>
<sequence length="121" mass="13484">MAAKTESENISNFKGTLDDFKGQVAEFNGLVVANFWAQWCAPCRRLAGMLPQMASENPKVKFIKIDVDENPELAEHYEITGIPNVRLFKRVDEKGDPSQVAEIQGLDNPALREAINLHSKA</sequence>
<dbReference type="InterPro" id="IPR017937">
    <property type="entry name" value="Thioredoxin_CS"/>
</dbReference>
<dbReference type="OrthoDB" id="10263751at2759"/>
<organism evidence="3 4">
    <name type="scientific">Tritrichomonas foetus</name>
    <dbReference type="NCBI Taxonomy" id="1144522"/>
    <lineage>
        <taxon>Eukaryota</taxon>
        <taxon>Metamonada</taxon>
        <taxon>Parabasalia</taxon>
        <taxon>Tritrichomonadida</taxon>
        <taxon>Tritrichomonadidae</taxon>
        <taxon>Tritrichomonas</taxon>
    </lineage>
</organism>
<dbReference type="InterPro" id="IPR036249">
    <property type="entry name" value="Thioredoxin-like_sf"/>
</dbReference>
<dbReference type="PANTHER" id="PTHR43601:SF3">
    <property type="entry name" value="THIOREDOXIN, MITOCHONDRIAL"/>
    <property type="match status" value="1"/>
</dbReference>
<dbReference type="AlphaFoldDB" id="A0A1J4JTZ3"/>
<reference evidence="3" key="1">
    <citation type="submission" date="2016-10" db="EMBL/GenBank/DDBJ databases">
        <authorList>
            <person name="Benchimol M."/>
            <person name="Almeida L.G."/>
            <person name="Vasconcelos A.T."/>
            <person name="Perreira-Neves A."/>
            <person name="Rosa I.A."/>
            <person name="Tasca T."/>
            <person name="Bogo M.R."/>
            <person name="de Souza W."/>
        </authorList>
    </citation>
    <scope>NUCLEOTIDE SEQUENCE [LARGE SCALE GENOMIC DNA]</scope>
    <source>
        <strain evidence="3">K</strain>
    </source>
</reference>
<evidence type="ECO:0000313" key="4">
    <source>
        <dbReference type="Proteomes" id="UP000179807"/>
    </source>
</evidence>
<dbReference type="Pfam" id="PF00085">
    <property type="entry name" value="Thioredoxin"/>
    <property type="match status" value="1"/>
</dbReference>
<evidence type="ECO:0000259" key="2">
    <source>
        <dbReference type="PROSITE" id="PS51352"/>
    </source>
</evidence>
<dbReference type="PROSITE" id="PS51352">
    <property type="entry name" value="THIOREDOXIN_2"/>
    <property type="match status" value="1"/>
</dbReference>
<dbReference type="EMBL" id="MLAK01000928">
    <property type="protein sequence ID" value="OHT00982.1"/>
    <property type="molecule type" value="Genomic_DNA"/>
</dbReference>
<name>A0A1J4JTZ3_9EUKA</name>
<dbReference type="PROSITE" id="PS00194">
    <property type="entry name" value="THIOREDOXIN_1"/>
    <property type="match status" value="1"/>
</dbReference>
<dbReference type="PANTHER" id="PTHR43601">
    <property type="entry name" value="THIOREDOXIN, MITOCHONDRIAL"/>
    <property type="match status" value="1"/>
</dbReference>
<dbReference type="Gene3D" id="3.40.30.10">
    <property type="entry name" value="Glutaredoxin"/>
    <property type="match status" value="1"/>
</dbReference>
<protein>
    <submittedName>
        <fullName evidence="3">Thioredoxin family protein</fullName>
    </submittedName>
</protein>
<dbReference type="CDD" id="cd02947">
    <property type="entry name" value="TRX_family"/>
    <property type="match status" value="1"/>
</dbReference>
<dbReference type="Proteomes" id="UP000179807">
    <property type="component" value="Unassembled WGS sequence"/>
</dbReference>
<dbReference type="GO" id="GO:0045454">
    <property type="term" value="P:cell redox homeostasis"/>
    <property type="evidence" value="ECO:0007669"/>
    <property type="project" value="TreeGrafter"/>
</dbReference>
<proteinExistence type="inferred from homology"/>
<comment type="caution">
    <text evidence="3">The sequence shown here is derived from an EMBL/GenBank/DDBJ whole genome shotgun (WGS) entry which is preliminary data.</text>
</comment>
<accession>A0A1J4JTZ3</accession>
<evidence type="ECO:0000313" key="3">
    <source>
        <dbReference type="EMBL" id="OHT00982.1"/>
    </source>
</evidence>
<evidence type="ECO:0000256" key="1">
    <source>
        <dbReference type="ARBA" id="ARBA00008987"/>
    </source>
</evidence>
<dbReference type="InterPro" id="IPR013766">
    <property type="entry name" value="Thioredoxin_domain"/>
</dbReference>
<feature type="domain" description="Thioredoxin" evidence="2">
    <location>
        <begin position="1"/>
        <end position="120"/>
    </location>
</feature>
<gene>
    <name evidence="3" type="ORF">TRFO_32146</name>
</gene>
<keyword evidence="4" id="KW-1185">Reference proteome</keyword>
<dbReference type="GeneID" id="94843042"/>
<dbReference type="RefSeq" id="XP_068354118.1">
    <property type="nucleotide sequence ID" value="XM_068508338.1"/>
</dbReference>
<comment type="similarity">
    <text evidence="1">Belongs to the thioredoxin family.</text>
</comment>